<keyword evidence="1" id="KW-1133">Transmembrane helix</keyword>
<protein>
    <submittedName>
        <fullName evidence="2">Uncharacterized protein</fullName>
    </submittedName>
</protein>
<dbReference type="AlphaFoldDB" id="A0A4Y2Q6A5"/>
<evidence type="ECO:0000256" key="1">
    <source>
        <dbReference type="SAM" id="Phobius"/>
    </source>
</evidence>
<proteinExistence type="predicted"/>
<gene>
    <name evidence="2" type="ORF">AVEN_34497_1</name>
</gene>
<evidence type="ECO:0000313" key="2">
    <source>
        <dbReference type="EMBL" id="GBN58991.1"/>
    </source>
</evidence>
<feature type="transmembrane region" description="Helical" evidence="1">
    <location>
        <begin position="23"/>
        <end position="40"/>
    </location>
</feature>
<organism evidence="2 3">
    <name type="scientific">Araneus ventricosus</name>
    <name type="common">Orbweaver spider</name>
    <name type="synonym">Epeira ventricosa</name>
    <dbReference type="NCBI Taxonomy" id="182803"/>
    <lineage>
        <taxon>Eukaryota</taxon>
        <taxon>Metazoa</taxon>
        <taxon>Ecdysozoa</taxon>
        <taxon>Arthropoda</taxon>
        <taxon>Chelicerata</taxon>
        <taxon>Arachnida</taxon>
        <taxon>Araneae</taxon>
        <taxon>Araneomorphae</taxon>
        <taxon>Entelegynae</taxon>
        <taxon>Araneoidea</taxon>
        <taxon>Araneidae</taxon>
        <taxon>Araneus</taxon>
    </lineage>
</organism>
<sequence>GVERVMNDGCGSLVWVMSDGCRSWYGLRVIIVAFGVEWVMRDGFGSWYGMRYE</sequence>
<keyword evidence="1" id="KW-0472">Membrane</keyword>
<reference evidence="2 3" key="1">
    <citation type="journal article" date="2019" name="Sci. Rep.">
        <title>Orb-weaving spider Araneus ventricosus genome elucidates the spidroin gene catalogue.</title>
        <authorList>
            <person name="Kono N."/>
            <person name="Nakamura H."/>
            <person name="Ohtoshi R."/>
            <person name="Moran D.A.P."/>
            <person name="Shinohara A."/>
            <person name="Yoshida Y."/>
            <person name="Fujiwara M."/>
            <person name="Mori M."/>
            <person name="Tomita M."/>
            <person name="Arakawa K."/>
        </authorList>
    </citation>
    <scope>NUCLEOTIDE SEQUENCE [LARGE SCALE GENOMIC DNA]</scope>
</reference>
<name>A0A4Y2Q6A5_ARAVE</name>
<dbReference type="EMBL" id="BGPR01136948">
    <property type="protein sequence ID" value="GBN58991.1"/>
    <property type="molecule type" value="Genomic_DNA"/>
</dbReference>
<evidence type="ECO:0000313" key="3">
    <source>
        <dbReference type="Proteomes" id="UP000499080"/>
    </source>
</evidence>
<keyword evidence="1" id="KW-0812">Transmembrane</keyword>
<accession>A0A4Y2Q6A5</accession>
<comment type="caution">
    <text evidence="2">The sequence shown here is derived from an EMBL/GenBank/DDBJ whole genome shotgun (WGS) entry which is preliminary data.</text>
</comment>
<keyword evidence="3" id="KW-1185">Reference proteome</keyword>
<dbReference type="Proteomes" id="UP000499080">
    <property type="component" value="Unassembled WGS sequence"/>
</dbReference>
<feature type="non-terminal residue" evidence="2">
    <location>
        <position position="1"/>
    </location>
</feature>